<dbReference type="InterPro" id="IPR014721">
    <property type="entry name" value="Ribsml_uS5_D2-typ_fold_subgr"/>
</dbReference>
<dbReference type="EMBL" id="FM992688">
    <property type="protein sequence ID" value="CAX45694.1"/>
    <property type="molecule type" value="Genomic_DNA"/>
</dbReference>
<gene>
    <name evidence="4" type="ordered locus">Cd36_13360</name>
    <name evidence="5" type="ORF">CD36_13360</name>
</gene>
<evidence type="ECO:0000256" key="2">
    <source>
        <dbReference type="ARBA" id="ARBA00022763"/>
    </source>
</evidence>
<dbReference type="GO" id="GO:0016887">
    <property type="term" value="F:ATP hydrolysis activity"/>
    <property type="evidence" value="ECO:0007669"/>
    <property type="project" value="InterPro"/>
</dbReference>
<dbReference type="GO" id="GO:0061982">
    <property type="term" value="P:meiosis I cell cycle process"/>
    <property type="evidence" value="ECO:0007669"/>
    <property type="project" value="UniProtKB-ARBA"/>
</dbReference>
<protein>
    <submittedName>
        <fullName evidence="5">DNA mismatch repair protein (MutL homologue), putative</fullName>
    </submittedName>
</protein>
<feature type="domain" description="MutL C-terminal dimerisation" evidence="3">
    <location>
        <begin position="403"/>
        <end position="560"/>
    </location>
</feature>
<comment type="similarity">
    <text evidence="1">Belongs to the DNA mismatch repair MutL/HexB family.</text>
</comment>
<dbReference type="PANTHER" id="PTHR10073">
    <property type="entry name" value="DNA MISMATCH REPAIR PROTEIN MLH, PMS, MUTL"/>
    <property type="match status" value="1"/>
</dbReference>
<dbReference type="InterPro" id="IPR014790">
    <property type="entry name" value="MutL_C"/>
</dbReference>
<evidence type="ECO:0000313" key="6">
    <source>
        <dbReference type="Proteomes" id="UP000002605"/>
    </source>
</evidence>
<dbReference type="SUPFAM" id="SSF55874">
    <property type="entry name" value="ATPase domain of HSP90 chaperone/DNA topoisomerase II/histidine kinase"/>
    <property type="match status" value="1"/>
</dbReference>
<dbReference type="OrthoDB" id="429932at2759"/>
<proteinExistence type="inferred from homology"/>
<accession>B9WA55</accession>
<dbReference type="Proteomes" id="UP000002605">
    <property type="component" value="Chromosome 1"/>
</dbReference>
<dbReference type="eggNOG" id="KOG1977">
    <property type="taxonomic scope" value="Eukaryota"/>
</dbReference>
<keyword evidence="2" id="KW-0227">DNA damage</keyword>
<evidence type="ECO:0000256" key="1">
    <source>
        <dbReference type="ARBA" id="ARBA00006082"/>
    </source>
</evidence>
<dbReference type="InterPro" id="IPR036890">
    <property type="entry name" value="HATPase_C_sf"/>
</dbReference>
<reference evidence="5 6" key="1">
    <citation type="journal article" date="2009" name="Genome Res.">
        <title>Comparative genomics of the fungal pathogens Candida dubliniensis and Candida albicans.</title>
        <authorList>
            <person name="Jackson A.P."/>
            <person name="Gamble J.A."/>
            <person name="Yeomans T."/>
            <person name="Moran G.P."/>
            <person name="Saunders D."/>
            <person name="Harris D."/>
            <person name="Aslett M."/>
            <person name="Barrell J.F."/>
            <person name="Butler G."/>
            <person name="Citiulo F."/>
            <person name="Coleman D.C."/>
            <person name="de Groot P.W.J."/>
            <person name="Goodwin T.J."/>
            <person name="Quail M.A."/>
            <person name="McQuillan J."/>
            <person name="Munro C.A."/>
            <person name="Pain A."/>
            <person name="Poulter R.T."/>
            <person name="Rajandream M.A."/>
            <person name="Renauld H."/>
            <person name="Spiering M.J."/>
            <person name="Tivey A."/>
            <person name="Gow N.A.R."/>
            <person name="Barrell B."/>
            <person name="Sullivan D.J."/>
            <person name="Berriman M."/>
        </authorList>
    </citation>
    <scope>NUCLEOTIDE SEQUENCE [LARGE SCALE GENOMIC DNA]</scope>
    <source>
        <strain evidence="6">CD36 / ATCC MYA-646 / CBS 7987 / NCPF 3949 / NRRL Y-17841</strain>
    </source>
</reference>
<dbReference type="Pfam" id="PF13589">
    <property type="entry name" value="HATPase_c_3"/>
    <property type="match status" value="1"/>
</dbReference>
<dbReference type="Pfam" id="PF08676">
    <property type="entry name" value="MutL_C"/>
    <property type="match status" value="1"/>
</dbReference>
<dbReference type="GO" id="GO:0032300">
    <property type="term" value="C:mismatch repair complex"/>
    <property type="evidence" value="ECO:0007669"/>
    <property type="project" value="InterPro"/>
</dbReference>
<dbReference type="KEGG" id="cdu:CD36_13360"/>
<dbReference type="GO" id="GO:0006298">
    <property type="term" value="P:mismatch repair"/>
    <property type="evidence" value="ECO:0007669"/>
    <property type="project" value="InterPro"/>
</dbReference>
<dbReference type="Gene3D" id="3.30.1540.20">
    <property type="entry name" value="MutL, C-terminal domain, dimerisation subdomain"/>
    <property type="match status" value="1"/>
</dbReference>
<evidence type="ECO:0000259" key="3">
    <source>
        <dbReference type="SMART" id="SM00853"/>
    </source>
</evidence>
<dbReference type="HOGENOM" id="CLU_005415_1_0_1"/>
<dbReference type="VEuPathDB" id="FungiDB:CD36_13360"/>
<dbReference type="GO" id="GO:0140664">
    <property type="term" value="F:ATP-dependent DNA damage sensor activity"/>
    <property type="evidence" value="ECO:0007669"/>
    <property type="project" value="InterPro"/>
</dbReference>
<organism evidence="5 6">
    <name type="scientific">Candida dubliniensis (strain CD36 / ATCC MYA-646 / CBS 7987 / NCPF 3949 / NRRL Y-17841)</name>
    <name type="common">Yeast</name>
    <dbReference type="NCBI Taxonomy" id="573826"/>
    <lineage>
        <taxon>Eukaryota</taxon>
        <taxon>Fungi</taxon>
        <taxon>Dikarya</taxon>
        <taxon>Ascomycota</taxon>
        <taxon>Saccharomycotina</taxon>
        <taxon>Pichiomycetes</taxon>
        <taxon>Debaryomycetaceae</taxon>
        <taxon>Candida/Lodderomyces clade</taxon>
        <taxon>Candida</taxon>
    </lineage>
</organism>
<dbReference type="SUPFAM" id="SSF118116">
    <property type="entry name" value="DNA mismatch repair protein MutL"/>
    <property type="match status" value="1"/>
</dbReference>
<sequence length="595" mass="67914">MHSIRQLDDSVVTQIRSHTILHSLDSVVRELLQNSVDAGADKITIKIDPVSLSVYIHDNGPGITPEDLEKVTLQHYTSKWQAKTFGYKGEALFALKAISNLTIISKADGYSSPFKLTNQVAKLYDGYSFGYFQVGDINPHGTVVIAANIFKNMPVRRQTPPKLEAVKVAILQSLIKKPSVGLTVLLVNHTTFQLDRLVSIDGSDYPTLLFQLFGIKTKFDPVSARFKNIRISGIIGRSPISPKHQYFFVNDRPVTLTPQESKRLNELFTTGNYKYPTFIFRAHYPKQHSHDCYTWNIVLRIVHKIISKFLEVPQKEPPVKCSTGPMKRSDKYMLSTKAKLGFLKENEINGLVDNRMYHVKSTPLPRMPKIVHPELPRCSCTDHSPFTNLSFSREDLAPGRFKVINQIDRKFILLTIADQIVVLDQHASDERIRVEQYLQEFVEQRHPGLRLQNPVTFILHPSETVLFDQYAPNFNTFGIHFATQSDRVVITHLPFLLTKIENDLLKDSLLQHCYDLADHVKRVHIDCNNWFETSYHLPRIITELINSKACRSAIMFGDILTKDEMYQIVTKLSQCKLPFQCAHGRPSIVPIANII</sequence>
<dbReference type="RefSeq" id="XP_002417975.1">
    <property type="nucleotide sequence ID" value="XM_002417930.1"/>
</dbReference>
<dbReference type="GO" id="GO:0005524">
    <property type="term" value="F:ATP binding"/>
    <property type="evidence" value="ECO:0007669"/>
    <property type="project" value="InterPro"/>
</dbReference>
<dbReference type="SMART" id="SM00853">
    <property type="entry name" value="MutL_C"/>
    <property type="match status" value="1"/>
</dbReference>
<dbReference type="AlphaFoldDB" id="B9WA55"/>
<dbReference type="Gene3D" id="3.30.230.10">
    <property type="match status" value="1"/>
</dbReference>
<evidence type="ECO:0000313" key="5">
    <source>
        <dbReference type="EMBL" id="CAX45694.1"/>
    </source>
</evidence>
<name>B9WA55_CANDC</name>
<dbReference type="InterPro" id="IPR037198">
    <property type="entry name" value="MutL_C_sf"/>
</dbReference>
<dbReference type="CGD" id="CAL0000159582">
    <property type="gene designation" value="Cd36_13360"/>
</dbReference>
<dbReference type="InterPro" id="IPR042121">
    <property type="entry name" value="MutL_C_regsub"/>
</dbReference>
<dbReference type="Gene3D" id="3.30.565.10">
    <property type="entry name" value="Histidine kinase-like ATPase, C-terminal domain"/>
    <property type="match status" value="1"/>
</dbReference>
<evidence type="ECO:0000313" key="4">
    <source>
        <dbReference type="CGD" id="CAL0000159582"/>
    </source>
</evidence>
<keyword evidence="6" id="KW-1185">Reference proteome</keyword>
<dbReference type="GeneID" id="8045526"/>
<dbReference type="Gene3D" id="3.30.1370.100">
    <property type="entry name" value="MutL, C-terminal domain, regulatory subdomain"/>
    <property type="match status" value="1"/>
</dbReference>
<dbReference type="InterPro" id="IPR042120">
    <property type="entry name" value="MutL_C_dimsub"/>
</dbReference>
<dbReference type="PANTHER" id="PTHR10073:SF47">
    <property type="entry name" value="DNA MISMATCH REPAIR PROTEIN MLH3"/>
    <property type="match status" value="1"/>
</dbReference>
<dbReference type="InterPro" id="IPR038973">
    <property type="entry name" value="MutL/Mlh/Pms-like"/>
</dbReference>